<organism evidence="7 8">
    <name type="scientific">Tortispora caseinolytica NRRL Y-17796</name>
    <dbReference type="NCBI Taxonomy" id="767744"/>
    <lineage>
        <taxon>Eukaryota</taxon>
        <taxon>Fungi</taxon>
        <taxon>Dikarya</taxon>
        <taxon>Ascomycota</taxon>
        <taxon>Saccharomycotina</taxon>
        <taxon>Trigonopsidomycetes</taxon>
        <taxon>Trigonopsidales</taxon>
        <taxon>Trigonopsidaceae</taxon>
        <taxon>Tortispora</taxon>
    </lineage>
</organism>
<evidence type="ECO:0000256" key="4">
    <source>
        <dbReference type="ARBA" id="ARBA00023242"/>
    </source>
</evidence>
<evidence type="ECO:0000313" key="8">
    <source>
        <dbReference type="Proteomes" id="UP000095023"/>
    </source>
</evidence>
<dbReference type="OrthoDB" id="2186602at2759"/>
<gene>
    <name evidence="7" type="ORF">CANCADRAFT_32395</name>
</gene>
<evidence type="ECO:0000256" key="3">
    <source>
        <dbReference type="ARBA" id="ARBA00023163"/>
    </source>
</evidence>
<dbReference type="GO" id="GO:0090262">
    <property type="term" value="P:regulation of transcription-coupled nucleotide-excision repair"/>
    <property type="evidence" value="ECO:0007669"/>
    <property type="project" value="EnsemblFungi"/>
</dbReference>
<evidence type="ECO:0000256" key="5">
    <source>
        <dbReference type="SAM" id="MobiDB-lite"/>
    </source>
</evidence>
<comment type="subcellular location">
    <subcellularLocation>
        <location evidence="1">Nucleus</location>
    </subcellularLocation>
</comment>
<dbReference type="EMBL" id="KV453843">
    <property type="protein sequence ID" value="ODV88997.1"/>
    <property type="molecule type" value="Genomic_DNA"/>
</dbReference>
<feature type="compositionally biased region" description="Polar residues" evidence="5">
    <location>
        <begin position="177"/>
        <end position="198"/>
    </location>
</feature>
<dbReference type="GO" id="GO:0006362">
    <property type="term" value="P:transcription elongation by RNA polymerase I"/>
    <property type="evidence" value="ECO:0007669"/>
    <property type="project" value="EnsemblFungi"/>
</dbReference>
<dbReference type="Gene3D" id="3.40.50.11990">
    <property type="entry name" value="RNA polymerase II accessory factor, Cdc73 C-terminal domain"/>
    <property type="match status" value="1"/>
</dbReference>
<dbReference type="Proteomes" id="UP000095023">
    <property type="component" value="Unassembled WGS sequence"/>
</dbReference>
<dbReference type="PANTHER" id="PTHR12466">
    <property type="entry name" value="CDC73 DOMAIN PROTEIN"/>
    <property type="match status" value="1"/>
</dbReference>
<dbReference type="GO" id="GO:0045910">
    <property type="term" value="P:negative regulation of DNA recombination"/>
    <property type="evidence" value="ECO:0007669"/>
    <property type="project" value="EnsemblFungi"/>
</dbReference>
<keyword evidence="4" id="KW-0539">Nucleus</keyword>
<keyword evidence="3" id="KW-0804">Transcription</keyword>
<dbReference type="InterPro" id="IPR007852">
    <property type="entry name" value="Cdc73/Parafibromin"/>
</dbReference>
<dbReference type="GO" id="GO:2001209">
    <property type="term" value="P:positive regulation of transcription elongation by RNA polymerase I"/>
    <property type="evidence" value="ECO:0007669"/>
    <property type="project" value="EnsemblFungi"/>
</dbReference>
<dbReference type="GO" id="GO:0031124">
    <property type="term" value="P:mRNA 3'-end processing"/>
    <property type="evidence" value="ECO:0007669"/>
    <property type="project" value="EnsemblFungi"/>
</dbReference>
<dbReference type="GO" id="GO:0016593">
    <property type="term" value="C:Cdc73/Paf1 complex"/>
    <property type="evidence" value="ECO:0007669"/>
    <property type="project" value="EnsemblFungi"/>
</dbReference>
<feature type="domain" description="Cell division control protein 73 C-terminal" evidence="6">
    <location>
        <begin position="199"/>
        <end position="348"/>
    </location>
</feature>
<dbReference type="GO" id="GO:1990269">
    <property type="term" value="F:RNA polymerase II C-terminal domain phosphoserine binding"/>
    <property type="evidence" value="ECO:0007669"/>
    <property type="project" value="EnsemblFungi"/>
</dbReference>
<dbReference type="AlphaFoldDB" id="A0A1E4TB44"/>
<dbReference type="InterPro" id="IPR038103">
    <property type="entry name" value="CDC73_C_sf"/>
</dbReference>
<keyword evidence="8" id="KW-1185">Reference proteome</keyword>
<dbReference type="PANTHER" id="PTHR12466:SF8">
    <property type="entry name" value="PARAFIBROMIN"/>
    <property type="match status" value="1"/>
</dbReference>
<comment type="similarity">
    <text evidence="2">Belongs to the CDC73 family.</text>
</comment>
<accession>A0A1E4TB44</accession>
<reference evidence="8" key="1">
    <citation type="submission" date="2016-02" db="EMBL/GenBank/DDBJ databases">
        <title>Comparative genomics of biotechnologically important yeasts.</title>
        <authorList>
            <consortium name="DOE Joint Genome Institute"/>
            <person name="Riley R."/>
            <person name="Haridas S."/>
            <person name="Wolfe K.H."/>
            <person name="Lopes M.R."/>
            <person name="Hittinger C.T."/>
            <person name="Goker M."/>
            <person name="Salamov A."/>
            <person name="Wisecaver J."/>
            <person name="Long T.M."/>
            <person name="Aerts A.L."/>
            <person name="Barry K."/>
            <person name="Choi C."/>
            <person name="Clum A."/>
            <person name="Coughlan A.Y."/>
            <person name="Deshpande S."/>
            <person name="Douglass A.P."/>
            <person name="Hanson S.J."/>
            <person name="Klenk H.-P."/>
            <person name="Labutti K."/>
            <person name="Lapidus A."/>
            <person name="Lindquist E."/>
            <person name="Lipzen A."/>
            <person name="Meier-Kolthoff J.P."/>
            <person name="Ohm R.A."/>
            <person name="Otillar R.P."/>
            <person name="Pangilinan J."/>
            <person name="Peng Y."/>
            <person name="Rokas A."/>
            <person name="Rosa C.A."/>
            <person name="Scheuner C."/>
            <person name="Sibirny A.A."/>
            <person name="Slot J.C."/>
            <person name="Stielow J.B."/>
            <person name="Sun H."/>
            <person name="Kurtzman C.P."/>
            <person name="Blackwell M."/>
            <person name="Jeffries T.W."/>
            <person name="Grigoriev I.V."/>
        </authorList>
    </citation>
    <scope>NUCLEOTIDE SEQUENCE [LARGE SCALE GENOMIC DNA]</scope>
    <source>
        <strain evidence="8">NRRL Y-17796</strain>
    </source>
</reference>
<name>A0A1E4TB44_9ASCO</name>
<feature type="region of interest" description="Disordered" evidence="5">
    <location>
        <begin position="177"/>
        <end position="202"/>
    </location>
</feature>
<protein>
    <recommendedName>
        <fullName evidence="6">Cell division control protein 73 C-terminal domain-containing protein</fullName>
    </recommendedName>
</protein>
<evidence type="ECO:0000256" key="1">
    <source>
        <dbReference type="ARBA" id="ARBA00004123"/>
    </source>
</evidence>
<evidence type="ECO:0000259" key="6">
    <source>
        <dbReference type="Pfam" id="PF05179"/>
    </source>
</evidence>
<evidence type="ECO:0000313" key="7">
    <source>
        <dbReference type="EMBL" id="ODV88997.1"/>
    </source>
</evidence>
<dbReference type="Pfam" id="PF05179">
    <property type="entry name" value="CDC73_C"/>
    <property type="match status" value="1"/>
</dbReference>
<dbReference type="GO" id="GO:0006368">
    <property type="term" value="P:transcription elongation by RNA polymerase II"/>
    <property type="evidence" value="ECO:0007669"/>
    <property type="project" value="EnsemblFungi"/>
</dbReference>
<sequence>MPSVIDPLEALRAACVQKGVIELLESEDGTPTEDINIAQYVRLNDKTLSLNSTTRFKHAGDENGVNLRQVIFCWLCKDLNVAEYISKCEENDIEDFPFLERADLIAYLEGSVNESQFIEPTGGETRRAKGRDEFSPALKRIYAAEKPLINHNTVLHGTKTIDFGYVRKEAQQMFLQKNSQQTNRQTVASPASSHGSGSRNRDPIILLSPSASAILNMSNIKDFLSNGRFEPPSASSDSNFLFINRTSPRLGRTVRFAFVDSTERFKPDYWDRVVAVFTTGQAWQFKSYKWSNPNDLFQKVKGFYVSYANDNAPAATKSWNIEKVSIDRTHRFRDREISEHIWDSIEKWMLAHGWARR</sequence>
<dbReference type="InterPro" id="IPR031336">
    <property type="entry name" value="CDC73_C"/>
</dbReference>
<dbReference type="GO" id="GO:0032968">
    <property type="term" value="P:positive regulation of transcription elongation by RNA polymerase II"/>
    <property type="evidence" value="ECO:0007669"/>
    <property type="project" value="EnsemblFungi"/>
</dbReference>
<dbReference type="GO" id="GO:0000791">
    <property type="term" value="C:euchromatin"/>
    <property type="evidence" value="ECO:0007669"/>
    <property type="project" value="EnsemblFungi"/>
</dbReference>
<dbReference type="GO" id="GO:0003682">
    <property type="term" value="F:chromatin binding"/>
    <property type="evidence" value="ECO:0007669"/>
    <property type="project" value="EnsemblFungi"/>
</dbReference>
<proteinExistence type="inferred from homology"/>
<evidence type="ECO:0000256" key="2">
    <source>
        <dbReference type="ARBA" id="ARBA00010427"/>
    </source>
</evidence>